<evidence type="ECO:0000313" key="2">
    <source>
        <dbReference type="EMBL" id="KZP23557.1"/>
    </source>
</evidence>
<name>A0A166M235_9AGAM</name>
<keyword evidence="3" id="KW-1185">Reference proteome</keyword>
<feature type="region of interest" description="Disordered" evidence="1">
    <location>
        <begin position="1"/>
        <end position="28"/>
    </location>
</feature>
<dbReference type="EMBL" id="KV417531">
    <property type="protein sequence ID" value="KZP23557.1"/>
    <property type="molecule type" value="Genomic_DNA"/>
</dbReference>
<gene>
    <name evidence="2" type="ORF">FIBSPDRAFT_858073</name>
</gene>
<feature type="region of interest" description="Disordered" evidence="1">
    <location>
        <begin position="40"/>
        <end position="120"/>
    </location>
</feature>
<proteinExistence type="predicted"/>
<feature type="compositionally biased region" description="Polar residues" evidence="1">
    <location>
        <begin position="64"/>
        <end position="75"/>
    </location>
</feature>
<organism evidence="2 3">
    <name type="scientific">Athelia psychrophila</name>
    <dbReference type="NCBI Taxonomy" id="1759441"/>
    <lineage>
        <taxon>Eukaryota</taxon>
        <taxon>Fungi</taxon>
        <taxon>Dikarya</taxon>
        <taxon>Basidiomycota</taxon>
        <taxon>Agaricomycotina</taxon>
        <taxon>Agaricomycetes</taxon>
        <taxon>Agaricomycetidae</taxon>
        <taxon>Atheliales</taxon>
        <taxon>Atheliaceae</taxon>
        <taxon>Athelia</taxon>
    </lineage>
</organism>
<accession>A0A166M235</accession>
<evidence type="ECO:0000256" key="1">
    <source>
        <dbReference type="SAM" id="MobiDB-lite"/>
    </source>
</evidence>
<dbReference type="Proteomes" id="UP000076532">
    <property type="component" value="Unassembled WGS sequence"/>
</dbReference>
<protein>
    <submittedName>
        <fullName evidence="2">Uncharacterized protein</fullName>
    </submittedName>
</protein>
<evidence type="ECO:0000313" key="3">
    <source>
        <dbReference type="Proteomes" id="UP000076532"/>
    </source>
</evidence>
<feature type="region of interest" description="Disordered" evidence="1">
    <location>
        <begin position="150"/>
        <end position="172"/>
    </location>
</feature>
<sequence length="172" mass="18909">MHPSNSKSALPQEGRRNANLLRPRTDARSLAVDGCVIGHDEEKFSKASPPSFLTSYKNPPLAPSNHNPTIANSSEHAYPPPPLALPHRFVGRRRPEEAGDDDDEVDEGEPVTPDMHMHSNFGWSAPSTIVHAYTTHNAQSPRRVHRISAHFQPPSMLGSRTVPGGRMAQHSH</sequence>
<reference evidence="2 3" key="1">
    <citation type="journal article" date="2016" name="Mol. Biol. Evol.">
        <title>Comparative Genomics of Early-Diverging Mushroom-Forming Fungi Provides Insights into the Origins of Lignocellulose Decay Capabilities.</title>
        <authorList>
            <person name="Nagy L.G."/>
            <person name="Riley R."/>
            <person name="Tritt A."/>
            <person name="Adam C."/>
            <person name="Daum C."/>
            <person name="Floudas D."/>
            <person name="Sun H."/>
            <person name="Yadav J.S."/>
            <person name="Pangilinan J."/>
            <person name="Larsson K.H."/>
            <person name="Matsuura K."/>
            <person name="Barry K."/>
            <person name="Labutti K."/>
            <person name="Kuo R."/>
            <person name="Ohm R.A."/>
            <person name="Bhattacharya S.S."/>
            <person name="Shirouzu T."/>
            <person name="Yoshinaga Y."/>
            <person name="Martin F.M."/>
            <person name="Grigoriev I.V."/>
            <person name="Hibbett D.S."/>
        </authorList>
    </citation>
    <scope>NUCLEOTIDE SEQUENCE [LARGE SCALE GENOMIC DNA]</scope>
    <source>
        <strain evidence="2 3">CBS 109695</strain>
    </source>
</reference>
<feature type="compositionally biased region" description="Acidic residues" evidence="1">
    <location>
        <begin position="98"/>
        <end position="109"/>
    </location>
</feature>
<dbReference type="AlphaFoldDB" id="A0A166M235"/>